<dbReference type="InterPro" id="IPR050080">
    <property type="entry name" value="RNase_PH"/>
</dbReference>
<dbReference type="InterPro" id="IPR020568">
    <property type="entry name" value="Ribosomal_Su5_D2-typ_SF"/>
</dbReference>
<proteinExistence type="inferred from homology"/>
<feature type="domain" description="Exoribonuclease phosphorolytic" evidence="7">
    <location>
        <begin position="151"/>
        <end position="215"/>
    </location>
</feature>
<evidence type="ECO:0000256" key="3">
    <source>
        <dbReference type="ARBA" id="ARBA00006678"/>
    </source>
</evidence>
<organism evidence="8">
    <name type="scientific">Fibrocapsa japonica</name>
    <dbReference type="NCBI Taxonomy" id="94617"/>
    <lineage>
        <taxon>Eukaryota</taxon>
        <taxon>Sar</taxon>
        <taxon>Stramenopiles</taxon>
        <taxon>Ochrophyta</taxon>
        <taxon>Raphidophyceae</taxon>
        <taxon>Chattonellales</taxon>
        <taxon>Chattonellaceae</taxon>
        <taxon>Fibrocapsa</taxon>
    </lineage>
</organism>
<dbReference type="GO" id="GO:0000177">
    <property type="term" value="C:cytoplasmic exosome (RNase complex)"/>
    <property type="evidence" value="ECO:0007669"/>
    <property type="project" value="TreeGrafter"/>
</dbReference>
<dbReference type="CDD" id="cd11370">
    <property type="entry name" value="RNase_PH_RRP41"/>
    <property type="match status" value="1"/>
</dbReference>
<evidence type="ECO:0000259" key="7">
    <source>
        <dbReference type="Pfam" id="PF03725"/>
    </source>
</evidence>
<dbReference type="InterPro" id="IPR001247">
    <property type="entry name" value="ExoRNase_PH_dom1"/>
</dbReference>
<dbReference type="Gene3D" id="3.30.230.70">
    <property type="entry name" value="GHMP Kinase, N-terminal domain"/>
    <property type="match status" value="1"/>
</dbReference>
<protein>
    <submittedName>
        <fullName evidence="8">Uncharacterized protein</fullName>
    </submittedName>
</protein>
<keyword evidence="5" id="KW-0271">Exosome</keyword>
<dbReference type="SUPFAM" id="SSF55666">
    <property type="entry name" value="Ribonuclease PH domain 2-like"/>
    <property type="match status" value="1"/>
</dbReference>
<accession>A0A7S2V0R5</accession>
<dbReference type="InterPro" id="IPR015847">
    <property type="entry name" value="ExoRNase_PH_dom2"/>
</dbReference>
<evidence type="ECO:0000313" key="8">
    <source>
        <dbReference type="EMBL" id="CAD9866436.1"/>
    </source>
</evidence>
<dbReference type="GO" id="GO:0003723">
    <property type="term" value="F:RNA binding"/>
    <property type="evidence" value="ECO:0007669"/>
    <property type="project" value="TreeGrafter"/>
</dbReference>
<dbReference type="SUPFAM" id="SSF54211">
    <property type="entry name" value="Ribosomal protein S5 domain 2-like"/>
    <property type="match status" value="1"/>
</dbReference>
<dbReference type="AlphaFoldDB" id="A0A7S2V0R5"/>
<dbReference type="Pfam" id="PF03725">
    <property type="entry name" value="RNase_PH_C"/>
    <property type="match status" value="1"/>
</dbReference>
<dbReference type="EMBL" id="HBHR01015137">
    <property type="protein sequence ID" value="CAD9866436.1"/>
    <property type="molecule type" value="Transcribed_RNA"/>
</dbReference>
<evidence type="ECO:0000256" key="4">
    <source>
        <dbReference type="ARBA" id="ARBA00022490"/>
    </source>
</evidence>
<feature type="domain" description="Exoribonuclease phosphorolytic" evidence="6">
    <location>
        <begin position="16"/>
        <end position="147"/>
    </location>
</feature>
<dbReference type="PANTHER" id="PTHR11953">
    <property type="entry name" value="EXOSOME COMPLEX COMPONENT"/>
    <property type="match status" value="1"/>
</dbReference>
<dbReference type="GO" id="GO:0034475">
    <property type="term" value="P:U4 snRNA 3'-end processing"/>
    <property type="evidence" value="ECO:0007669"/>
    <property type="project" value="TreeGrafter"/>
</dbReference>
<evidence type="ECO:0000256" key="5">
    <source>
        <dbReference type="ARBA" id="ARBA00022835"/>
    </source>
</evidence>
<dbReference type="Pfam" id="PF01138">
    <property type="entry name" value="RNase_PH"/>
    <property type="match status" value="1"/>
</dbReference>
<evidence type="ECO:0000259" key="6">
    <source>
        <dbReference type="Pfam" id="PF01138"/>
    </source>
</evidence>
<dbReference type="InterPro" id="IPR036345">
    <property type="entry name" value="ExoRNase_PH_dom2_sf"/>
</dbReference>
<comment type="subcellular location">
    <subcellularLocation>
        <location evidence="1">Cytoplasm</location>
    </subcellularLocation>
    <subcellularLocation>
        <location evidence="2">Nucleus</location>
        <location evidence="2">Nucleolus</location>
    </subcellularLocation>
</comment>
<comment type="similarity">
    <text evidence="3">Belongs to the RNase PH family.</text>
</comment>
<dbReference type="GO" id="GO:0016075">
    <property type="term" value="P:rRNA catabolic process"/>
    <property type="evidence" value="ECO:0007669"/>
    <property type="project" value="TreeGrafter"/>
</dbReference>
<gene>
    <name evidence="8" type="ORF">FJAP1339_LOCUS7536</name>
</gene>
<dbReference type="FunFam" id="3.30.230.70:FF:000004">
    <property type="entry name" value="Exosome complex component Rrp41"/>
    <property type="match status" value="1"/>
</dbReference>
<reference evidence="8" key="1">
    <citation type="submission" date="2021-01" db="EMBL/GenBank/DDBJ databases">
        <authorList>
            <person name="Corre E."/>
            <person name="Pelletier E."/>
            <person name="Niang G."/>
            <person name="Scheremetjew M."/>
            <person name="Finn R."/>
            <person name="Kale V."/>
            <person name="Holt S."/>
            <person name="Cochrane G."/>
            <person name="Meng A."/>
            <person name="Brown T."/>
            <person name="Cohen L."/>
        </authorList>
    </citation>
    <scope>NUCLEOTIDE SEQUENCE</scope>
    <source>
        <strain evidence="8">CCMP1661</strain>
    </source>
</reference>
<dbReference type="InterPro" id="IPR027408">
    <property type="entry name" value="PNPase/RNase_PH_dom_sf"/>
</dbReference>
<dbReference type="GO" id="GO:0071051">
    <property type="term" value="P:poly(A)-dependent snoRNA 3'-end processing"/>
    <property type="evidence" value="ECO:0007669"/>
    <property type="project" value="TreeGrafter"/>
</dbReference>
<evidence type="ECO:0000256" key="2">
    <source>
        <dbReference type="ARBA" id="ARBA00004604"/>
    </source>
</evidence>
<sequence length="242" mass="26641">MIAIAGLRSDGRRANEIRRLSCQMGVFDQEGCDGSAYLEQGQTKVMCFVRGPREPDRRAEALHNHCIIRCEFHAAPFSGTDRKKRRQGDRRSQEIAQGVRQTFEGAVMRELYPRTQIDIHLHLLQADGGTLCACLNAASLALVDAGVGMKDMVVACTAGFIEATPIMDLNYVEESSGGPCLPLAVMPKRNEVVLAQMDAKLPLDVFEAVLETARQACDQVHTVLSNELREHASKMLSCRLGI</sequence>
<dbReference type="PANTHER" id="PTHR11953:SF0">
    <property type="entry name" value="EXOSOME COMPLEX COMPONENT RRP41"/>
    <property type="match status" value="1"/>
</dbReference>
<dbReference type="GO" id="GO:0005730">
    <property type="term" value="C:nucleolus"/>
    <property type="evidence" value="ECO:0007669"/>
    <property type="project" value="UniProtKB-SubCell"/>
</dbReference>
<name>A0A7S2V0R5_9STRA</name>
<evidence type="ECO:0000256" key="1">
    <source>
        <dbReference type="ARBA" id="ARBA00004496"/>
    </source>
</evidence>
<dbReference type="GO" id="GO:0071028">
    <property type="term" value="P:nuclear mRNA surveillance"/>
    <property type="evidence" value="ECO:0007669"/>
    <property type="project" value="TreeGrafter"/>
</dbReference>
<keyword evidence="4" id="KW-0963">Cytoplasm</keyword>
<dbReference type="GO" id="GO:0000176">
    <property type="term" value="C:nuclear exosome (RNase complex)"/>
    <property type="evidence" value="ECO:0007669"/>
    <property type="project" value="TreeGrafter"/>
</dbReference>